<dbReference type="GO" id="GO:0008237">
    <property type="term" value="F:metallopeptidase activity"/>
    <property type="evidence" value="ECO:0007669"/>
    <property type="project" value="UniProtKB-KW"/>
</dbReference>
<dbReference type="AlphaFoldDB" id="B7PVL3"/>
<feature type="non-terminal residue" evidence="1">
    <location>
        <position position="1"/>
    </location>
</feature>
<gene>
    <name evidence="1" type="ORF">IscW_ISCW006992</name>
</gene>
<dbReference type="VEuPathDB" id="VectorBase:ISCW006992"/>
<proteinExistence type="predicted"/>
<dbReference type="EnsemblMetazoa" id="ISCW006992-RA">
    <property type="protein sequence ID" value="ISCW006992-PA"/>
    <property type="gene ID" value="ISCW006992"/>
</dbReference>
<dbReference type="EMBL" id="DS800423">
    <property type="protein sequence ID" value="EEC10635.1"/>
    <property type="molecule type" value="Genomic_DNA"/>
</dbReference>
<evidence type="ECO:0000313" key="2">
    <source>
        <dbReference type="EnsemblMetazoa" id="ISCW006992-PA"/>
    </source>
</evidence>
<reference evidence="1 3" key="1">
    <citation type="submission" date="2008-03" db="EMBL/GenBank/DDBJ databases">
        <title>Annotation of Ixodes scapularis.</title>
        <authorList>
            <consortium name="Ixodes scapularis Genome Project Consortium"/>
            <person name="Caler E."/>
            <person name="Hannick L.I."/>
            <person name="Bidwell S."/>
            <person name="Joardar V."/>
            <person name="Thiagarajan M."/>
            <person name="Amedeo P."/>
            <person name="Galinsky K.J."/>
            <person name="Schobel S."/>
            <person name="Inman J."/>
            <person name="Hostetler J."/>
            <person name="Miller J."/>
            <person name="Hammond M."/>
            <person name="Megy K."/>
            <person name="Lawson D."/>
            <person name="Kodira C."/>
            <person name="Sutton G."/>
            <person name="Meyer J."/>
            <person name="Hill C.A."/>
            <person name="Birren B."/>
            <person name="Nene V."/>
            <person name="Collins F."/>
            <person name="Alarcon-Chaidez F."/>
            <person name="Wikel S."/>
            <person name="Strausberg R."/>
        </authorList>
    </citation>
    <scope>NUCLEOTIDE SEQUENCE [LARGE SCALE GENOMIC DNA]</scope>
    <source>
        <strain evidence="3">Wikel</strain>
        <strain evidence="1">Wikel colony</strain>
    </source>
</reference>
<keyword evidence="3" id="KW-1185">Reference proteome</keyword>
<dbReference type="OrthoDB" id="6503042at2759"/>
<reference evidence="2" key="2">
    <citation type="submission" date="2020-05" db="UniProtKB">
        <authorList>
            <consortium name="EnsemblMetazoa"/>
        </authorList>
    </citation>
    <scope>IDENTIFICATION</scope>
    <source>
        <strain evidence="2">wikel</strain>
    </source>
</reference>
<evidence type="ECO:0000313" key="3">
    <source>
        <dbReference type="Proteomes" id="UP000001555"/>
    </source>
</evidence>
<sequence length="134" mass="15456">LYGDVLTVFLLIALGEPPRIVYPRLLEARSSNNSLSLYINDEITLNLERADIFPEMFVLQYPEGEGQVHEYMKGAELNNLVYHDTDQMSAVSIERDDGFYVNGIIRNTHRITPMYHMERSETGILAHELVRLEE</sequence>
<name>B7PVL3_IXOSC</name>
<dbReference type="VEuPathDB" id="VectorBase:ISCI006992"/>
<organism>
    <name type="scientific">Ixodes scapularis</name>
    <name type="common">Black-legged tick</name>
    <name type="synonym">Deer tick</name>
    <dbReference type="NCBI Taxonomy" id="6945"/>
    <lineage>
        <taxon>Eukaryota</taxon>
        <taxon>Metazoa</taxon>
        <taxon>Ecdysozoa</taxon>
        <taxon>Arthropoda</taxon>
        <taxon>Chelicerata</taxon>
        <taxon>Arachnida</taxon>
        <taxon>Acari</taxon>
        <taxon>Parasitiformes</taxon>
        <taxon>Ixodida</taxon>
        <taxon>Ixodoidea</taxon>
        <taxon>Ixodidae</taxon>
        <taxon>Ixodinae</taxon>
        <taxon>Ixodes</taxon>
    </lineage>
</organism>
<dbReference type="PaxDb" id="6945-B7PVL3"/>
<dbReference type="VEuPathDB" id="VectorBase:ISCP_012683"/>
<accession>B7PVL3</accession>
<dbReference type="Proteomes" id="UP000001555">
    <property type="component" value="Unassembled WGS sequence"/>
</dbReference>
<keyword evidence="1" id="KW-0482">Metalloprotease</keyword>
<dbReference type="HOGENOM" id="CLU_137152_0_0_1"/>
<evidence type="ECO:0000313" key="1">
    <source>
        <dbReference type="EMBL" id="EEC10635.1"/>
    </source>
</evidence>
<dbReference type="GO" id="GO:0006508">
    <property type="term" value="P:proteolysis"/>
    <property type="evidence" value="ECO:0007669"/>
    <property type="project" value="UniProtKB-KW"/>
</dbReference>
<keyword evidence="1" id="KW-0645">Protease</keyword>
<keyword evidence="1" id="KW-0378">Hydrolase</keyword>
<feature type="non-terminal residue" evidence="1">
    <location>
        <position position="134"/>
    </location>
</feature>
<dbReference type="EMBL" id="ABJB010688532">
    <property type="status" value="NOT_ANNOTATED_CDS"/>
    <property type="molecule type" value="Genomic_DNA"/>
</dbReference>
<protein>
    <submittedName>
        <fullName evidence="1 2">Salivary gland metalloprotease, putative</fullName>
    </submittedName>
</protein>